<keyword evidence="3" id="KW-1185">Reference proteome</keyword>
<accession>A0A940MCK5</accession>
<feature type="compositionally biased region" description="Basic and acidic residues" evidence="1">
    <location>
        <begin position="36"/>
        <end position="50"/>
    </location>
</feature>
<feature type="region of interest" description="Disordered" evidence="1">
    <location>
        <begin position="132"/>
        <end position="180"/>
    </location>
</feature>
<evidence type="ECO:0000313" key="2">
    <source>
        <dbReference type="EMBL" id="MBP0456228.1"/>
    </source>
</evidence>
<feature type="region of interest" description="Disordered" evidence="1">
    <location>
        <begin position="1"/>
        <end position="50"/>
    </location>
</feature>
<feature type="compositionally biased region" description="Basic and acidic residues" evidence="1">
    <location>
        <begin position="132"/>
        <end position="141"/>
    </location>
</feature>
<dbReference type="Proteomes" id="UP000670475">
    <property type="component" value="Unassembled WGS sequence"/>
</dbReference>
<comment type="caution">
    <text evidence="2">The sequence shown here is derived from an EMBL/GenBank/DDBJ whole genome shotgun (WGS) entry which is preliminary data.</text>
</comment>
<evidence type="ECO:0000256" key="1">
    <source>
        <dbReference type="SAM" id="MobiDB-lite"/>
    </source>
</evidence>
<gene>
    <name evidence="2" type="ORF">JFN87_01765</name>
</gene>
<reference evidence="2" key="1">
    <citation type="submission" date="2021-03" db="EMBL/GenBank/DDBJ databases">
        <title>Whole genome sequence of Streptomyces bomunensis MMS17-BM035.</title>
        <authorList>
            <person name="Lee J.H."/>
        </authorList>
    </citation>
    <scope>NUCLEOTIDE SEQUENCE</scope>
    <source>
        <strain evidence="2">MMS17-BM035</strain>
    </source>
</reference>
<sequence length="180" mass="20843">MNHHRKHPDRPFRRRAIPGDHTPNSSGYRVTASWDARPDRPAIRSTPDRKKAARLAREYADQGAYVLFEQHRGHNRWRTLAELDGRALLAERRAEQQLAAEQHPATPAAYRPGEPDRHRTWLDWMRAKAEADQRARADADRRRRRLAAEATTHARALMTPPDTVRPDAQRRARHVTGAQR</sequence>
<proteinExistence type="predicted"/>
<name>A0A940MCK5_9ACTN</name>
<feature type="region of interest" description="Disordered" evidence="1">
    <location>
        <begin position="95"/>
        <end position="115"/>
    </location>
</feature>
<feature type="compositionally biased region" description="Basic residues" evidence="1">
    <location>
        <begin position="1"/>
        <end position="16"/>
    </location>
</feature>
<dbReference type="AlphaFoldDB" id="A0A940MCK5"/>
<evidence type="ECO:0000313" key="3">
    <source>
        <dbReference type="Proteomes" id="UP000670475"/>
    </source>
</evidence>
<organism evidence="2 3">
    <name type="scientific">Streptomyces montanisoli</name>
    <dbReference type="NCBI Taxonomy" id="2798581"/>
    <lineage>
        <taxon>Bacteria</taxon>
        <taxon>Bacillati</taxon>
        <taxon>Actinomycetota</taxon>
        <taxon>Actinomycetes</taxon>
        <taxon>Kitasatosporales</taxon>
        <taxon>Streptomycetaceae</taxon>
        <taxon>Streptomyces</taxon>
    </lineage>
</organism>
<dbReference type="RefSeq" id="WP_209338003.1">
    <property type="nucleotide sequence ID" value="NZ_JAGIQL010000003.1"/>
</dbReference>
<dbReference type="EMBL" id="JAGIQL010000003">
    <property type="protein sequence ID" value="MBP0456228.1"/>
    <property type="molecule type" value="Genomic_DNA"/>
</dbReference>
<protein>
    <submittedName>
        <fullName evidence="2">Uncharacterized protein</fullName>
    </submittedName>
</protein>